<dbReference type="GO" id="GO:0016459">
    <property type="term" value="C:myosin complex"/>
    <property type="evidence" value="ECO:0007669"/>
    <property type="project" value="UniProtKB-KW"/>
</dbReference>
<proteinExistence type="inferred from homology"/>
<evidence type="ECO:0000256" key="7">
    <source>
        <dbReference type="SAM" id="MobiDB-lite"/>
    </source>
</evidence>
<dbReference type="GO" id="GO:0005737">
    <property type="term" value="C:cytoplasm"/>
    <property type="evidence" value="ECO:0007669"/>
    <property type="project" value="TreeGrafter"/>
</dbReference>
<dbReference type="PROSITE" id="PS51456">
    <property type="entry name" value="MYOSIN_MOTOR"/>
    <property type="match status" value="1"/>
</dbReference>
<feature type="region of interest" description="Disordered" evidence="7">
    <location>
        <begin position="988"/>
        <end position="1018"/>
    </location>
</feature>
<comment type="similarity">
    <text evidence="6">Belongs to the TRAFAC class myosin-kinesin ATPase superfamily. Myosin family.</text>
</comment>
<protein>
    <submittedName>
        <fullName evidence="9">Myosin-9</fullName>
    </submittedName>
</protein>
<dbReference type="GO" id="GO:0005524">
    <property type="term" value="F:ATP binding"/>
    <property type="evidence" value="ECO:0007669"/>
    <property type="project" value="UniProtKB-UniRule"/>
</dbReference>
<dbReference type="Gene3D" id="1.20.58.530">
    <property type="match status" value="1"/>
</dbReference>
<dbReference type="FunFam" id="1.10.10.820:FF:000001">
    <property type="entry name" value="Myosin heavy chain"/>
    <property type="match status" value="1"/>
</dbReference>
<dbReference type="CDD" id="cd00124">
    <property type="entry name" value="MYSc"/>
    <property type="match status" value="1"/>
</dbReference>
<evidence type="ECO:0000256" key="4">
    <source>
        <dbReference type="ARBA" id="ARBA00023175"/>
    </source>
</evidence>
<evidence type="ECO:0000259" key="8">
    <source>
        <dbReference type="PROSITE" id="PS51456"/>
    </source>
</evidence>
<evidence type="ECO:0000313" key="10">
    <source>
        <dbReference type="Proteomes" id="UP000054498"/>
    </source>
</evidence>
<feature type="region of interest" description="Disordered" evidence="7">
    <location>
        <begin position="1134"/>
        <end position="1160"/>
    </location>
</feature>
<dbReference type="GO" id="GO:0000146">
    <property type="term" value="F:microfilament motor activity"/>
    <property type="evidence" value="ECO:0007669"/>
    <property type="project" value="TreeGrafter"/>
</dbReference>
<dbReference type="PANTHER" id="PTHR13140:SF706">
    <property type="entry name" value="DILUTE CLASS UNCONVENTIONAL MYOSIN, ISOFORM C"/>
    <property type="match status" value="1"/>
</dbReference>
<keyword evidence="10" id="KW-1185">Reference proteome</keyword>
<evidence type="ECO:0000256" key="2">
    <source>
        <dbReference type="ARBA" id="ARBA00022840"/>
    </source>
</evidence>
<dbReference type="Gene3D" id="1.20.120.720">
    <property type="entry name" value="Myosin VI head, motor domain, U50 subdomain"/>
    <property type="match status" value="1"/>
</dbReference>
<dbReference type="Pfam" id="PF00063">
    <property type="entry name" value="Myosin_head"/>
    <property type="match status" value="1"/>
</dbReference>
<feature type="region of interest" description="Disordered" evidence="7">
    <location>
        <begin position="1045"/>
        <end position="1072"/>
    </location>
</feature>
<evidence type="ECO:0000256" key="1">
    <source>
        <dbReference type="ARBA" id="ARBA00022741"/>
    </source>
</evidence>
<dbReference type="RefSeq" id="XP_013906654.1">
    <property type="nucleotide sequence ID" value="XM_014051200.1"/>
</dbReference>
<dbReference type="InterPro" id="IPR027417">
    <property type="entry name" value="P-loop_NTPase"/>
</dbReference>
<reference evidence="9 10" key="1">
    <citation type="journal article" date="2013" name="BMC Genomics">
        <title>Reconstruction of the lipid metabolism for the microalga Monoraphidium neglectum from its genome sequence reveals characteristics suitable for biofuel production.</title>
        <authorList>
            <person name="Bogen C."/>
            <person name="Al-Dilaimi A."/>
            <person name="Albersmeier A."/>
            <person name="Wichmann J."/>
            <person name="Grundmann M."/>
            <person name="Rupp O."/>
            <person name="Lauersen K.J."/>
            <person name="Blifernez-Klassen O."/>
            <person name="Kalinowski J."/>
            <person name="Goesmann A."/>
            <person name="Mussgnug J.H."/>
            <person name="Kruse O."/>
        </authorList>
    </citation>
    <scope>NUCLEOTIDE SEQUENCE [LARGE SCALE GENOMIC DNA]</scope>
    <source>
        <strain evidence="9 10">SAG 48.87</strain>
    </source>
</reference>
<dbReference type="Gene3D" id="3.40.850.10">
    <property type="entry name" value="Kinesin motor domain"/>
    <property type="match status" value="1"/>
</dbReference>
<dbReference type="GO" id="GO:0030048">
    <property type="term" value="P:actin filament-based movement"/>
    <property type="evidence" value="ECO:0007669"/>
    <property type="project" value="UniProtKB-ARBA"/>
</dbReference>
<keyword evidence="4 6" id="KW-0505">Motor protein</keyword>
<name>A0A0D2MYY9_9CHLO</name>
<dbReference type="PRINTS" id="PR00193">
    <property type="entry name" value="MYOSINHEAVY"/>
</dbReference>
<dbReference type="STRING" id="145388.A0A0D2MYY9"/>
<dbReference type="PROSITE" id="PS50096">
    <property type="entry name" value="IQ"/>
    <property type="match status" value="2"/>
</dbReference>
<feature type="region of interest" description="Actin-binding" evidence="6">
    <location>
        <begin position="688"/>
        <end position="710"/>
    </location>
</feature>
<dbReference type="Proteomes" id="UP000054498">
    <property type="component" value="Unassembled WGS sequence"/>
</dbReference>
<dbReference type="InterPro" id="IPR001609">
    <property type="entry name" value="Myosin_head_motor_dom-like"/>
</dbReference>
<evidence type="ECO:0000256" key="3">
    <source>
        <dbReference type="ARBA" id="ARBA00023123"/>
    </source>
</evidence>
<feature type="domain" description="Myosin motor" evidence="8">
    <location>
        <begin position="116"/>
        <end position="736"/>
    </location>
</feature>
<dbReference type="CDD" id="cd23767">
    <property type="entry name" value="IQCD"/>
    <property type="match status" value="1"/>
</dbReference>
<dbReference type="Gene3D" id="1.10.10.820">
    <property type="match status" value="1"/>
</dbReference>
<dbReference type="SMART" id="SM00242">
    <property type="entry name" value="MYSc"/>
    <property type="match status" value="1"/>
</dbReference>
<keyword evidence="1 6" id="KW-0547">Nucleotide-binding</keyword>
<accession>A0A0D2MYY9</accession>
<sequence>MRSPGRPGTPSAIANGGGGNASGARATGVDDAIGALDRGSRVWYRQDATTWILAELREPLPAADSTIAAGADGRAGSAALAAPAAVVTLLSGPMAGRVLEGVPASSLLPANPDLQAAIPDLTQLSFLNEPSILGNLQLRYSADHIYTCAGPVLIALNPCKELPLYTPEIQHEYRAVAHESLHALPPHVYMVAGAAYRAMVREGASQSIVINGESGAGKTETTKRAMRFLASLAGGPGRIEERVLETNPVLEAFGNAKTLRNHNSSRRLVEIHFNATHQICGARIRTYLLEKSRVARRLPGERSFHIFYQLVRGADEALRAALRLPARPQDFQYLAQSGCLDIAGVDDAKDFGEVKAALADIGISPDHQNALFALLSGVLWLGNLEFEAVTDDSSRVATSCDGSGGALEAAAEMLGVEKDALAHALTNKKIRARNDLIVKHLNADEAAEARNALAKAVYAGVFKWVVSRINESLDTGRRGTGQFIAILDIYGFEAFNTNSFEQLCINYANEALQQQFTRHLFTLEQEEYMAEGVDWTKVEWTDNSACLEAIDAMPPRGLGVLAVLDSQCKFPKARALMASDETFVTALRDAMGANEIFATDPRHPDQFLLRHYAGPVAYSAPGFLDKNKDALNPDLLGIVSDSDSWLLSNIGASLSEVASADGAANPGGNLGGGSGANATVSGRFGRQLRELLATLDATGLHFVRCVKPNAALAAGAFCPELVLGQLRCCGVLEVARAALRIQAATRMRSARDAFLRARAAAATLQSGWRARGTRLAHAHAVRQHRAAALIQACWRGAAARALLRRARAAATTIQAAERRRALRARIAARERARAAADASAAAAAEEARLREASFDALQRRYGAASLEDVGAALACWGSLRDEAGARRDPADISAALSLYSALQSLEAGARGDCQAGLPASWGPGGARDAAAVAAALRLAGAARARGLADEAALAEALDIAEAARHALGPDGSDAAQVRALLREFAATPRGSPRVGHKLGADGAGSRPPGVAKAPAGDEADRLDAAAAAAAAGGCTVHQVEAASLQQGQRQTSDERQQEWQQERQQGGYVSGEEVEALRRQLERERAAKRLYAQRLEQQAVEWIDQVRCLQGYIDHLKTNMQPLQHHNNHHNHYYHHQHEQQHEQQYEQQQQEEEEQQQQQLWRLSAAGSGGGDSVTSPHTPLVVARTASSAPPDRDELACGYAAAAEAAARRQLQQQEQQHEQQLGALSPRAHGVSLREAAAVAVADHNAQLMAEVSAARAEAAAAAAGAAPAGAGRLLAADRLRGADLGALRSGLQPQKGKGGLMGRLRNAAGRAPLAPGQINLSTMPDLAAPGLLDEFGAQRSGGGVGGGSGGGKKKLGGFLFGNRA</sequence>
<dbReference type="EMBL" id="KK100242">
    <property type="protein sequence ID" value="KIZ07635.1"/>
    <property type="molecule type" value="Genomic_DNA"/>
</dbReference>
<dbReference type="SMART" id="SM00015">
    <property type="entry name" value="IQ"/>
    <property type="match status" value="3"/>
</dbReference>
<organism evidence="9 10">
    <name type="scientific">Monoraphidium neglectum</name>
    <dbReference type="NCBI Taxonomy" id="145388"/>
    <lineage>
        <taxon>Eukaryota</taxon>
        <taxon>Viridiplantae</taxon>
        <taxon>Chlorophyta</taxon>
        <taxon>core chlorophytes</taxon>
        <taxon>Chlorophyceae</taxon>
        <taxon>CS clade</taxon>
        <taxon>Sphaeropleales</taxon>
        <taxon>Selenastraceae</taxon>
        <taxon>Monoraphidium</taxon>
    </lineage>
</organism>
<evidence type="ECO:0000256" key="6">
    <source>
        <dbReference type="PROSITE-ProRule" id="PRU00782"/>
    </source>
</evidence>
<dbReference type="PANTHER" id="PTHR13140">
    <property type="entry name" value="MYOSIN"/>
    <property type="match status" value="1"/>
</dbReference>
<gene>
    <name evidence="9" type="ORF">MNEG_0305</name>
</gene>
<dbReference type="SUPFAM" id="SSF52540">
    <property type="entry name" value="P-loop containing nucleoside triphosphate hydrolases"/>
    <property type="match status" value="1"/>
</dbReference>
<dbReference type="GO" id="GO:0051015">
    <property type="term" value="F:actin filament binding"/>
    <property type="evidence" value="ECO:0007669"/>
    <property type="project" value="TreeGrafter"/>
</dbReference>
<keyword evidence="3 6" id="KW-0518">Myosin</keyword>
<feature type="compositionally biased region" description="Basic and acidic residues" evidence="7">
    <location>
        <begin position="1051"/>
        <end position="1061"/>
    </location>
</feature>
<dbReference type="GO" id="GO:0016020">
    <property type="term" value="C:membrane"/>
    <property type="evidence" value="ECO:0007669"/>
    <property type="project" value="TreeGrafter"/>
</dbReference>
<dbReference type="GeneID" id="25726423"/>
<evidence type="ECO:0000256" key="5">
    <source>
        <dbReference type="ARBA" id="ARBA00023203"/>
    </source>
</evidence>
<dbReference type="InterPro" id="IPR036961">
    <property type="entry name" value="Kinesin_motor_dom_sf"/>
</dbReference>
<dbReference type="KEGG" id="mng:MNEG_0305"/>
<keyword evidence="2 6" id="KW-0067">ATP-binding</keyword>
<feature type="binding site" evidence="6">
    <location>
        <begin position="212"/>
        <end position="219"/>
    </location>
    <ligand>
        <name>ATP</name>
        <dbReference type="ChEBI" id="CHEBI:30616"/>
    </ligand>
</feature>
<feature type="compositionally biased region" description="Basic and acidic residues" evidence="7">
    <location>
        <begin position="1136"/>
        <end position="1145"/>
    </location>
</feature>
<evidence type="ECO:0000313" key="9">
    <source>
        <dbReference type="EMBL" id="KIZ07635.1"/>
    </source>
</evidence>
<feature type="region of interest" description="Disordered" evidence="7">
    <location>
        <begin position="1"/>
        <end position="25"/>
    </location>
</feature>
<dbReference type="GO" id="GO:0007015">
    <property type="term" value="P:actin filament organization"/>
    <property type="evidence" value="ECO:0007669"/>
    <property type="project" value="TreeGrafter"/>
</dbReference>
<dbReference type="InterPro" id="IPR000048">
    <property type="entry name" value="IQ_motif_EF-hand-BS"/>
</dbReference>
<keyword evidence="5 6" id="KW-0009">Actin-binding</keyword>
<dbReference type="OrthoDB" id="6108017at2759"/>